<reference evidence="1 2" key="1">
    <citation type="submission" date="2018-04" db="EMBL/GenBank/DDBJ databases">
        <title>Draft Genomic Sequencing Of Potential Extraintestinal Pathogenic Escherichia coli B8S56 Isolated from Retail Chicken Skin.</title>
        <authorList>
            <person name="Xu A."/>
            <person name="Tilman S."/>
            <person name="Wisser-Parker K."/>
            <person name="Scullen O.J."/>
            <person name="Sommers C."/>
        </authorList>
    </citation>
    <scope>NUCLEOTIDE SEQUENCE [LARGE SCALE GENOMIC DNA]</scope>
    <source>
        <strain evidence="1 2">B8S56</strain>
    </source>
</reference>
<evidence type="ECO:0000313" key="1">
    <source>
        <dbReference type="EMBL" id="PWH58329.1"/>
    </source>
</evidence>
<proteinExistence type="predicted"/>
<comment type="caution">
    <text evidence="1">The sequence shown here is derived from an EMBL/GenBank/DDBJ whole genome shotgun (WGS) entry which is preliminary data.</text>
</comment>
<accession>A0A1L7AV61</accession>
<evidence type="ECO:0000313" key="2">
    <source>
        <dbReference type="Proteomes" id="UP000245761"/>
    </source>
</evidence>
<protein>
    <submittedName>
        <fullName evidence="1">TonB-dependent receptor yncD</fullName>
    </submittedName>
</protein>
<dbReference type="AlphaFoldDB" id="A0A1L7AV61"/>
<dbReference type="EMBL" id="QEMT01000047">
    <property type="protein sequence ID" value="PWH58329.1"/>
    <property type="molecule type" value="Genomic_DNA"/>
</dbReference>
<name>A0A1L7AV61_ECOLX</name>
<sequence>MGMVIIIFSNVEHFLPLRLQFSQLLNVSCRFVFHKFTILLP</sequence>
<dbReference type="Proteomes" id="UP000245761">
    <property type="component" value="Unassembled WGS sequence"/>
</dbReference>
<keyword evidence="1" id="KW-0675">Receptor</keyword>
<gene>
    <name evidence="1" type="ORF">DD762_21155</name>
</gene>
<organism evidence="1 2">
    <name type="scientific">Escherichia coli</name>
    <dbReference type="NCBI Taxonomy" id="562"/>
    <lineage>
        <taxon>Bacteria</taxon>
        <taxon>Pseudomonadati</taxon>
        <taxon>Pseudomonadota</taxon>
        <taxon>Gammaproteobacteria</taxon>
        <taxon>Enterobacterales</taxon>
        <taxon>Enterobacteriaceae</taxon>
        <taxon>Escherichia</taxon>
    </lineage>
</organism>